<evidence type="ECO:0000256" key="5">
    <source>
        <dbReference type="ARBA" id="ARBA00022781"/>
    </source>
</evidence>
<dbReference type="GO" id="GO:0065003">
    <property type="term" value="P:protein-containing complex assembly"/>
    <property type="evidence" value="ECO:0007669"/>
    <property type="project" value="EnsemblFungi"/>
</dbReference>
<comment type="caution">
    <text evidence="12">The sequence shown here is derived from an EMBL/GenBank/DDBJ whole genome shotgun (WGS) entry which is preliminary data.</text>
</comment>
<comment type="subcellular location">
    <subcellularLocation>
        <location evidence="1 11">Mitochondrion inner membrane</location>
    </subcellularLocation>
</comment>
<protein>
    <recommendedName>
        <fullName evidence="11">ATP synthase F(0) complex subunit e, mitochondrial</fullName>
    </recommendedName>
</protein>
<keyword evidence="5 11" id="KW-0375">Hydrogen ion transport</keyword>
<keyword evidence="8 11" id="KW-0496">Mitochondrion</keyword>
<evidence type="ECO:0000256" key="2">
    <source>
        <dbReference type="ARBA" id="ARBA00007333"/>
    </source>
</evidence>
<evidence type="ECO:0000313" key="12">
    <source>
        <dbReference type="EMBL" id="KGK37789.1"/>
    </source>
</evidence>
<dbReference type="Proteomes" id="UP000029867">
    <property type="component" value="Unassembled WGS sequence"/>
</dbReference>
<keyword evidence="3 11" id="KW-0813">Transport</keyword>
<name>A0A099P0G6_PICKU</name>
<sequence length="98" mass="11014">MSFRRSRLGTVGNKVFRYSALIAGVAYGFTHDLSLKAAHAKKKEEEEYQRKIKLIAEAKEQYKLAHPPKKDESASFDLENPNLDFAKAIESAIASLDN</sequence>
<evidence type="ECO:0000256" key="1">
    <source>
        <dbReference type="ARBA" id="ARBA00004273"/>
    </source>
</evidence>
<evidence type="ECO:0000256" key="7">
    <source>
        <dbReference type="ARBA" id="ARBA00023065"/>
    </source>
</evidence>
<reference evidence="13" key="1">
    <citation type="journal article" date="2014" name="Microb. Cell Fact.">
        <title>Exploiting Issatchenkia orientalis SD108 for succinic acid production.</title>
        <authorList>
            <person name="Xiao H."/>
            <person name="Shao Z."/>
            <person name="Jiang Y."/>
            <person name="Dole S."/>
            <person name="Zhao H."/>
        </authorList>
    </citation>
    <scope>NUCLEOTIDE SEQUENCE [LARGE SCALE GENOMIC DNA]</scope>
    <source>
        <strain evidence="13">SD108</strain>
    </source>
</reference>
<comment type="function">
    <text evidence="11">Subunit e, of the mitochondrial membrane ATP synthase complex (F(1)F(0) ATP synthase or Complex V) that produces ATP from ADP in the presence of a proton gradient across the membrane which is generated by electron transport complexes of the respiratory chain. ATP synthase complex consist of a soluble F(1) head domain - the catalytic core - and a membrane F(1) domain - the membrane proton channel. These two domains are linked by a central stalk rotating inside the F(1) region and a stationary peripheral stalk. During catalysis, ATP synthesis in the catalytic domain of F(1) is coupled via a rotary mechanism of the central stalk subunits to proton translocation. In vivo, can only synthesize ATP although its ATP hydrolase activity can be activated artificially in vitro. Part of the complex F(0) domain.</text>
</comment>
<proteinExistence type="inferred from homology"/>
<evidence type="ECO:0000256" key="4">
    <source>
        <dbReference type="ARBA" id="ARBA00022547"/>
    </source>
</evidence>
<dbReference type="VEuPathDB" id="FungiDB:C5L36_0A05540"/>
<evidence type="ECO:0000256" key="8">
    <source>
        <dbReference type="ARBA" id="ARBA00023128"/>
    </source>
</evidence>
<keyword evidence="9" id="KW-0472">Membrane</keyword>
<dbReference type="eggNOG" id="ENOG502SDS3">
    <property type="taxonomic scope" value="Eukaryota"/>
</dbReference>
<evidence type="ECO:0000256" key="10">
    <source>
        <dbReference type="ARBA" id="ARBA00023310"/>
    </source>
</evidence>
<dbReference type="EMBL" id="JQFK01000029">
    <property type="protein sequence ID" value="KGK37789.1"/>
    <property type="molecule type" value="Genomic_DNA"/>
</dbReference>
<keyword evidence="6 11" id="KW-0999">Mitochondrion inner membrane</keyword>
<evidence type="ECO:0000256" key="9">
    <source>
        <dbReference type="ARBA" id="ARBA00023136"/>
    </source>
</evidence>
<organism evidence="12 13">
    <name type="scientific">Pichia kudriavzevii</name>
    <name type="common">Yeast</name>
    <name type="synonym">Issatchenkia orientalis</name>
    <dbReference type="NCBI Taxonomy" id="4909"/>
    <lineage>
        <taxon>Eukaryota</taxon>
        <taxon>Fungi</taxon>
        <taxon>Dikarya</taxon>
        <taxon>Ascomycota</taxon>
        <taxon>Saccharomycotina</taxon>
        <taxon>Pichiomycetes</taxon>
        <taxon>Pichiales</taxon>
        <taxon>Pichiaceae</taxon>
        <taxon>Pichia</taxon>
    </lineage>
</organism>
<evidence type="ECO:0000256" key="11">
    <source>
        <dbReference type="RuleBase" id="RU367005"/>
    </source>
</evidence>
<dbReference type="GO" id="GO:0005743">
    <property type="term" value="C:mitochondrial inner membrane"/>
    <property type="evidence" value="ECO:0007669"/>
    <property type="project" value="UniProtKB-SubCell"/>
</dbReference>
<gene>
    <name evidence="12" type="ORF">JL09_g3071</name>
</gene>
<dbReference type="Pfam" id="PF05680">
    <property type="entry name" value="ATP-synt_E"/>
    <property type="match status" value="1"/>
</dbReference>
<keyword evidence="4 11" id="KW-0138">CF(0)</keyword>
<dbReference type="GO" id="GO:0046933">
    <property type="term" value="F:proton-transporting ATP synthase activity, rotational mechanism"/>
    <property type="evidence" value="ECO:0007669"/>
    <property type="project" value="EnsemblFungi"/>
</dbReference>
<evidence type="ECO:0000256" key="3">
    <source>
        <dbReference type="ARBA" id="ARBA00022448"/>
    </source>
</evidence>
<dbReference type="GO" id="GO:0042407">
    <property type="term" value="P:cristae formation"/>
    <property type="evidence" value="ECO:0007669"/>
    <property type="project" value="EnsemblFungi"/>
</dbReference>
<keyword evidence="7 11" id="KW-0406">Ion transport</keyword>
<dbReference type="HOGENOM" id="CLU_159435_1_0_1"/>
<dbReference type="GO" id="GO:0005198">
    <property type="term" value="F:structural molecule activity"/>
    <property type="evidence" value="ECO:0007669"/>
    <property type="project" value="EnsemblFungi"/>
</dbReference>
<evidence type="ECO:0000256" key="6">
    <source>
        <dbReference type="ARBA" id="ARBA00022792"/>
    </source>
</evidence>
<dbReference type="GO" id="GO:0045259">
    <property type="term" value="C:proton-transporting ATP synthase complex"/>
    <property type="evidence" value="ECO:0007669"/>
    <property type="project" value="UniProtKB-UniRule"/>
</dbReference>
<accession>A0A099P0G6</accession>
<dbReference type="InterPro" id="IPR008386">
    <property type="entry name" value="ATP_synth_F0_esu_mt"/>
</dbReference>
<keyword evidence="10 11" id="KW-0066">ATP synthesis</keyword>
<dbReference type="AlphaFoldDB" id="A0A099P0G6"/>
<evidence type="ECO:0000313" key="13">
    <source>
        <dbReference type="Proteomes" id="UP000029867"/>
    </source>
</evidence>
<comment type="subunit">
    <text evidence="11">F-type ATPases have 2 components, CF(1) - the catalytic core - and CF(0) - the membrane proton channel. CF(1) and CF(0) have multiple subunits.</text>
</comment>
<comment type="similarity">
    <text evidence="2 11">Belongs to the ATPase e subunit family.</text>
</comment>